<dbReference type="AlphaFoldDB" id="A0AAV3PQC0"/>
<feature type="domain" description="Reverse transcriptase" evidence="1">
    <location>
        <begin position="2"/>
        <end position="154"/>
    </location>
</feature>
<evidence type="ECO:0000259" key="1">
    <source>
        <dbReference type="Pfam" id="PF00078"/>
    </source>
</evidence>
<dbReference type="InterPro" id="IPR052343">
    <property type="entry name" value="Retrotransposon-Effector_Assoc"/>
</dbReference>
<comment type="caution">
    <text evidence="2">The sequence shown here is derived from an EMBL/GenBank/DDBJ whole genome shotgun (WGS) entry which is preliminary data.</text>
</comment>
<dbReference type="InterPro" id="IPR043502">
    <property type="entry name" value="DNA/RNA_pol_sf"/>
</dbReference>
<evidence type="ECO:0000313" key="3">
    <source>
        <dbReference type="Proteomes" id="UP001454036"/>
    </source>
</evidence>
<accession>A0AAV3PQC0</accession>
<evidence type="ECO:0000313" key="2">
    <source>
        <dbReference type="EMBL" id="GAA0153914.1"/>
    </source>
</evidence>
<gene>
    <name evidence="2" type="ORF">LIER_12040</name>
</gene>
<name>A0AAV3PQC0_LITER</name>
<protein>
    <recommendedName>
        <fullName evidence="1">Reverse transcriptase domain-containing protein</fullName>
    </recommendedName>
</protein>
<reference evidence="2 3" key="1">
    <citation type="submission" date="2024-01" db="EMBL/GenBank/DDBJ databases">
        <title>The complete chloroplast genome sequence of Lithospermum erythrorhizon: insights into the phylogenetic relationship among Boraginaceae species and the maternal lineages of purple gromwells.</title>
        <authorList>
            <person name="Okada T."/>
            <person name="Watanabe K."/>
        </authorList>
    </citation>
    <scope>NUCLEOTIDE SEQUENCE [LARGE SCALE GENOMIC DNA]</scope>
</reference>
<proteinExistence type="predicted"/>
<sequence length="156" mass="17874">MSQFRPIALCNSAAKVIAKVLAMRLKKFLPSVILDSQSAFVPNRLITNNILLAYDAHHLIKHRKHCNQLLMSIKLDMLKAYDRIEWAFMKAMLLQLGFSHKWVHLIMQYVESINYSLLLNGEQVGYIKPDKGLRQGGPLSLYFFIVCTEGLITLLN</sequence>
<organism evidence="2 3">
    <name type="scientific">Lithospermum erythrorhizon</name>
    <name type="common">Purple gromwell</name>
    <name type="synonym">Lithospermum officinale var. erythrorhizon</name>
    <dbReference type="NCBI Taxonomy" id="34254"/>
    <lineage>
        <taxon>Eukaryota</taxon>
        <taxon>Viridiplantae</taxon>
        <taxon>Streptophyta</taxon>
        <taxon>Embryophyta</taxon>
        <taxon>Tracheophyta</taxon>
        <taxon>Spermatophyta</taxon>
        <taxon>Magnoliopsida</taxon>
        <taxon>eudicotyledons</taxon>
        <taxon>Gunneridae</taxon>
        <taxon>Pentapetalae</taxon>
        <taxon>asterids</taxon>
        <taxon>lamiids</taxon>
        <taxon>Boraginales</taxon>
        <taxon>Boraginaceae</taxon>
        <taxon>Boraginoideae</taxon>
        <taxon>Lithospermeae</taxon>
        <taxon>Lithospermum</taxon>
    </lineage>
</organism>
<dbReference type="Pfam" id="PF00078">
    <property type="entry name" value="RVT_1"/>
    <property type="match status" value="1"/>
</dbReference>
<dbReference type="InterPro" id="IPR000477">
    <property type="entry name" value="RT_dom"/>
</dbReference>
<dbReference type="PANTHER" id="PTHR46890">
    <property type="entry name" value="NON-LTR RETROLELEMENT REVERSE TRANSCRIPTASE-LIKE PROTEIN-RELATED"/>
    <property type="match status" value="1"/>
</dbReference>
<dbReference type="Proteomes" id="UP001454036">
    <property type="component" value="Unassembled WGS sequence"/>
</dbReference>
<dbReference type="EMBL" id="BAABME010002279">
    <property type="protein sequence ID" value="GAA0153914.1"/>
    <property type="molecule type" value="Genomic_DNA"/>
</dbReference>
<keyword evidence="3" id="KW-1185">Reference proteome</keyword>
<dbReference type="CDD" id="cd01650">
    <property type="entry name" value="RT_nLTR_like"/>
    <property type="match status" value="1"/>
</dbReference>
<dbReference type="PANTHER" id="PTHR46890:SF48">
    <property type="entry name" value="RNA-DIRECTED DNA POLYMERASE"/>
    <property type="match status" value="1"/>
</dbReference>
<dbReference type="SUPFAM" id="SSF56672">
    <property type="entry name" value="DNA/RNA polymerases"/>
    <property type="match status" value="1"/>
</dbReference>